<feature type="transmembrane region" description="Helical" evidence="6">
    <location>
        <begin position="439"/>
        <end position="457"/>
    </location>
</feature>
<feature type="transmembrane region" description="Helical" evidence="6">
    <location>
        <begin position="386"/>
        <end position="404"/>
    </location>
</feature>
<feature type="transmembrane region" description="Helical" evidence="6">
    <location>
        <begin position="170"/>
        <end position="193"/>
    </location>
</feature>
<feature type="transmembrane region" description="Helical" evidence="6">
    <location>
        <begin position="12"/>
        <end position="35"/>
    </location>
</feature>
<dbReference type="PANTHER" id="PTHR30250:SF11">
    <property type="entry name" value="O-ANTIGEN TRANSPORTER-RELATED"/>
    <property type="match status" value="1"/>
</dbReference>
<accession>A0A1G1XZZ1</accession>
<dbReference type="InterPro" id="IPR050833">
    <property type="entry name" value="Poly_Biosynth_Transport"/>
</dbReference>
<feature type="transmembrane region" description="Helical" evidence="6">
    <location>
        <begin position="290"/>
        <end position="308"/>
    </location>
</feature>
<dbReference type="CDD" id="cd13128">
    <property type="entry name" value="MATE_Wzx_like"/>
    <property type="match status" value="1"/>
</dbReference>
<organism evidence="7 8">
    <name type="scientific">Candidatus Buchananbacteria bacterium RIFCSPHIGHO2_01_FULL_39_8</name>
    <dbReference type="NCBI Taxonomy" id="1797533"/>
    <lineage>
        <taxon>Bacteria</taxon>
        <taxon>Candidatus Buchananiibacteriota</taxon>
    </lineage>
</organism>
<evidence type="ECO:0000256" key="2">
    <source>
        <dbReference type="ARBA" id="ARBA00022475"/>
    </source>
</evidence>
<dbReference type="GO" id="GO:0005886">
    <property type="term" value="C:plasma membrane"/>
    <property type="evidence" value="ECO:0007669"/>
    <property type="project" value="UniProtKB-SubCell"/>
</dbReference>
<gene>
    <name evidence="7" type="ORF">A2731_03695</name>
</gene>
<dbReference type="PANTHER" id="PTHR30250">
    <property type="entry name" value="PST FAMILY PREDICTED COLANIC ACID TRANSPORTER"/>
    <property type="match status" value="1"/>
</dbReference>
<feature type="transmembrane region" description="Helical" evidence="6">
    <location>
        <begin position="328"/>
        <end position="350"/>
    </location>
</feature>
<feature type="transmembrane region" description="Helical" evidence="6">
    <location>
        <begin position="41"/>
        <end position="62"/>
    </location>
</feature>
<keyword evidence="4 6" id="KW-1133">Transmembrane helix</keyword>
<dbReference type="EMBL" id="MHIC01000013">
    <property type="protein sequence ID" value="OGY45665.1"/>
    <property type="molecule type" value="Genomic_DNA"/>
</dbReference>
<comment type="caution">
    <text evidence="7">The sequence shown here is derived from an EMBL/GenBank/DDBJ whole genome shotgun (WGS) entry which is preliminary data.</text>
</comment>
<dbReference type="Pfam" id="PF13440">
    <property type="entry name" value="Polysacc_synt_3"/>
    <property type="match status" value="1"/>
</dbReference>
<dbReference type="Proteomes" id="UP000176241">
    <property type="component" value="Unassembled WGS sequence"/>
</dbReference>
<feature type="transmembrane region" description="Helical" evidence="6">
    <location>
        <begin position="114"/>
        <end position="136"/>
    </location>
</feature>
<feature type="transmembrane region" description="Helical" evidence="6">
    <location>
        <begin position="416"/>
        <end position="433"/>
    </location>
</feature>
<evidence type="ECO:0000256" key="6">
    <source>
        <dbReference type="SAM" id="Phobius"/>
    </source>
</evidence>
<feature type="transmembrane region" description="Helical" evidence="6">
    <location>
        <begin position="258"/>
        <end position="278"/>
    </location>
</feature>
<feature type="transmembrane region" description="Helical" evidence="6">
    <location>
        <begin position="143"/>
        <end position="164"/>
    </location>
</feature>
<reference evidence="7 8" key="1">
    <citation type="journal article" date="2016" name="Nat. Commun.">
        <title>Thousands of microbial genomes shed light on interconnected biogeochemical processes in an aquifer system.</title>
        <authorList>
            <person name="Anantharaman K."/>
            <person name="Brown C.T."/>
            <person name="Hug L.A."/>
            <person name="Sharon I."/>
            <person name="Castelle C.J."/>
            <person name="Probst A.J."/>
            <person name="Thomas B.C."/>
            <person name="Singh A."/>
            <person name="Wilkins M.J."/>
            <person name="Karaoz U."/>
            <person name="Brodie E.L."/>
            <person name="Williams K.H."/>
            <person name="Hubbard S.S."/>
            <person name="Banfield J.F."/>
        </authorList>
    </citation>
    <scope>NUCLEOTIDE SEQUENCE [LARGE SCALE GENOMIC DNA]</scope>
</reference>
<feature type="transmembrane region" description="Helical" evidence="6">
    <location>
        <begin position="89"/>
        <end position="108"/>
    </location>
</feature>
<feature type="transmembrane region" description="Helical" evidence="6">
    <location>
        <begin position="214"/>
        <end position="238"/>
    </location>
</feature>
<protein>
    <submittedName>
        <fullName evidence="7">Uncharacterized protein</fullName>
    </submittedName>
</protein>
<evidence type="ECO:0000256" key="3">
    <source>
        <dbReference type="ARBA" id="ARBA00022692"/>
    </source>
</evidence>
<sequence length="481" mass="53249">MTDVRKIAHNTLIQVIGKALSIAIGLIGFGLMARYLGQEGFGYYSTIYAFLAIFGILIDLGLQMTTTQLISDPAEDESRILSNSLTIRLTASIIFLGVAPLIALFFPYPKIIKIGIAVAAVGFIFTSLVSTLTSLFQKHLVMYKVATADVVAKILFIVVLISAVSLDLGLMGIISAVVIDSFFTFAILFYFASQKVLIRPAFDLLVWRKIISRTWPIALTIGLNLIYFKGDIFIMSLIKSQTEVGLYGAPYKVLEVLININYLFLGLILPILTMVIAVKNLERLKIVIQSTFNFLIILTTPLIVGGYFLGRPLMVLMAGPDFVISGDIIKILLIATGAILTAGLFGYVIVALNKQKQMIKFYAANAIISIIGYLIFIPLYSYWGAAWMTVFTEVFILFTAAYVMKKNINFLPGLKIFWKSIAAALVMAIPLYLFPNLSFIISLTIGVVVYFIALYLLKGFDKETVLDIIKIKNHETPDNQL</sequence>
<keyword evidence="3 6" id="KW-0812">Transmembrane</keyword>
<keyword evidence="5 6" id="KW-0472">Membrane</keyword>
<comment type="subcellular location">
    <subcellularLocation>
        <location evidence="1">Cell membrane</location>
        <topology evidence="1">Multi-pass membrane protein</topology>
    </subcellularLocation>
</comment>
<name>A0A1G1XZZ1_9BACT</name>
<evidence type="ECO:0000256" key="1">
    <source>
        <dbReference type="ARBA" id="ARBA00004651"/>
    </source>
</evidence>
<evidence type="ECO:0000256" key="4">
    <source>
        <dbReference type="ARBA" id="ARBA00022989"/>
    </source>
</evidence>
<evidence type="ECO:0000256" key="5">
    <source>
        <dbReference type="ARBA" id="ARBA00023136"/>
    </source>
</evidence>
<dbReference type="STRING" id="1797533.A2731_03695"/>
<feature type="transmembrane region" description="Helical" evidence="6">
    <location>
        <begin position="362"/>
        <end position="380"/>
    </location>
</feature>
<dbReference type="AlphaFoldDB" id="A0A1G1XZZ1"/>
<keyword evidence="2" id="KW-1003">Cell membrane</keyword>
<evidence type="ECO:0000313" key="8">
    <source>
        <dbReference type="Proteomes" id="UP000176241"/>
    </source>
</evidence>
<evidence type="ECO:0000313" key="7">
    <source>
        <dbReference type="EMBL" id="OGY45665.1"/>
    </source>
</evidence>
<proteinExistence type="predicted"/>